<name>A0A397W5V8_9GLOM</name>
<proteinExistence type="predicted"/>
<evidence type="ECO:0000313" key="2">
    <source>
        <dbReference type="EMBL" id="RIB29412.1"/>
    </source>
</evidence>
<organism evidence="2 3">
    <name type="scientific">Gigaspora rosea</name>
    <dbReference type="NCBI Taxonomy" id="44941"/>
    <lineage>
        <taxon>Eukaryota</taxon>
        <taxon>Fungi</taxon>
        <taxon>Fungi incertae sedis</taxon>
        <taxon>Mucoromycota</taxon>
        <taxon>Glomeromycotina</taxon>
        <taxon>Glomeromycetes</taxon>
        <taxon>Diversisporales</taxon>
        <taxon>Gigasporaceae</taxon>
        <taxon>Gigaspora</taxon>
    </lineage>
</organism>
<dbReference type="EMBL" id="QKWP01000039">
    <property type="protein sequence ID" value="RIB29412.1"/>
    <property type="molecule type" value="Genomic_DNA"/>
</dbReference>
<protein>
    <recommendedName>
        <fullName evidence="1">Restriction of telomere capping protein 4 C-terminal domain-containing protein</fullName>
    </recommendedName>
</protein>
<dbReference type="AlphaFoldDB" id="A0A397W5V8"/>
<dbReference type="InterPro" id="IPR028094">
    <property type="entry name" value="RTC4_C"/>
</dbReference>
<evidence type="ECO:0000313" key="3">
    <source>
        <dbReference type="Proteomes" id="UP000266673"/>
    </source>
</evidence>
<sequence>MKGYTILYEHLMKNAEVWKPKVRTDTKVINEQKFMEEVIIPELGVRFIMEDLGVNYYDTALKITQESIKYSNQHFSEIVMINVFSEKINRKKEEYLMEKSP</sequence>
<dbReference type="Pfam" id="PF14474">
    <property type="entry name" value="RTC4"/>
    <property type="match status" value="1"/>
</dbReference>
<dbReference type="Proteomes" id="UP000266673">
    <property type="component" value="Unassembled WGS sequence"/>
</dbReference>
<comment type="caution">
    <text evidence="2">The sequence shown here is derived from an EMBL/GenBank/DDBJ whole genome shotgun (WGS) entry which is preliminary data.</text>
</comment>
<dbReference type="OrthoDB" id="2444924at2759"/>
<gene>
    <name evidence="2" type="ORF">C2G38_2238939</name>
</gene>
<reference evidence="2 3" key="1">
    <citation type="submission" date="2018-06" db="EMBL/GenBank/DDBJ databases">
        <title>Comparative genomics reveals the genomic features of Rhizophagus irregularis, R. cerebriforme, R. diaphanum and Gigaspora rosea, and their symbiotic lifestyle signature.</title>
        <authorList>
            <person name="Morin E."/>
            <person name="San Clemente H."/>
            <person name="Chen E.C.H."/>
            <person name="De La Providencia I."/>
            <person name="Hainaut M."/>
            <person name="Kuo A."/>
            <person name="Kohler A."/>
            <person name="Murat C."/>
            <person name="Tang N."/>
            <person name="Roy S."/>
            <person name="Loubradou J."/>
            <person name="Henrissat B."/>
            <person name="Grigoriev I.V."/>
            <person name="Corradi N."/>
            <person name="Roux C."/>
            <person name="Martin F.M."/>
        </authorList>
    </citation>
    <scope>NUCLEOTIDE SEQUENCE [LARGE SCALE GENOMIC DNA]</scope>
    <source>
        <strain evidence="2 3">DAOM 194757</strain>
    </source>
</reference>
<feature type="domain" description="Restriction of telomere capping protein 4 C-terminal" evidence="1">
    <location>
        <begin position="2"/>
        <end position="70"/>
    </location>
</feature>
<keyword evidence="3" id="KW-1185">Reference proteome</keyword>
<accession>A0A397W5V8</accession>
<evidence type="ECO:0000259" key="1">
    <source>
        <dbReference type="Pfam" id="PF14474"/>
    </source>
</evidence>